<evidence type="ECO:0000313" key="2">
    <source>
        <dbReference type="EMBL" id="MCG4744969.1"/>
    </source>
</evidence>
<dbReference type="EMBL" id="JAAITT010000086">
    <property type="protein sequence ID" value="NSJ52615.1"/>
    <property type="molecule type" value="Genomic_DNA"/>
</dbReference>
<feature type="domain" description="Pyruvate carboxyltransferase" evidence="1">
    <location>
        <begin position="120"/>
        <end position="252"/>
    </location>
</feature>
<keyword evidence="4" id="KW-1185">Reference proteome</keyword>
<dbReference type="InterPro" id="IPR013785">
    <property type="entry name" value="Aldolase_TIM"/>
</dbReference>
<dbReference type="InterPro" id="IPR000891">
    <property type="entry name" value="PYR_CT"/>
</dbReference>
<proteinExistence type="predicted"/>
<dbReference type="AlphaFoldDB" id="A0AAW5BW09"/>
<sequence length="520" mass="59712">MNNFKLLDCTLRDGGRGFGNSWGDEVIKCISNSLVNAGIDIVEIGFLWYIADGVFRVNTTLFREMEEMAPFLNKNGYYVAYLEFVLFKRQNHTIPLRRSDMIQGIRLGILKEELEEAIPTMLLIKENGFDLYVQAINIMAYSDEELMSYINVMNEIHPFAVSVVDTYGDMEDGPFLDIFKKIESGLDEGIAIDFHGHNNKGKTLHFAELLIAMFGESQRTVILDATLGGIGMGAGNLCTEEASELLMKRGYPYDIEMLCALTDRYVKIFKSKFSWSGNHLTAAIADRWIASLVISNLLNYYGNLTAEERRLFYYMCPMNGDINKLDDVYRMVHSYDKENSRNNLEFLSEIFNGKDIFIIAGGSSVSGYINEIKKMIFDESVMVFMNGHYAGDFTDYSIRSYAFLNSPMHLNKVKNNMNIPKIILSRTDWDIKEDTADIIEVNLKDIVYKERILANDTVILFLNLLFVLKDKYQINFSVNIAGFDGTYATERECYIYRKIVDEFSRYYKIRFLTNSRFGAE</sequence>
<reference evidence="2" key="3">
    <citation type="submission" date="2022-01" db="EMBL/GenBank/DDBJ databases">
        <title>Collection of gut derived symbiotic bacterial strains cultured from healthy donors.</title>
        <authorList>
            <person name="Lin H."/>
            <person name="Kohout C."/>
            <person name="Waligurski E."/>
            <person name="Pamer E.G."/>
        </authorList>
    </citation>
    <scope>NUCLEOTIDE SEQUENCE</scope>
    <source>
        <strain evidence="2">DFI.6.55</strain>
    </source>
</reference>
<dbReference type="SUPFAM" id="SSF51569">
    <property type="entry name" value="Aldolase"/>
    <property type="match status" value="1"/>
</dbReference>
<protein>
    <recommendedName>
        <fullName evidence="1">Pyruvate carboxyltransferase domain-containing protein</fullName>
    </recommendedName>
</protein>
<dbReference type="Proteomes" id="UP001299608">
    <property type="component" value="Unassembled WGS sequence"/>
</dbReference>
<evidence type="ECO:0000259" key="1">
    <source>
        <dbReference type="Pfam" id="PF00682"/>
    </source>
</evidence>
<dbReference type="GO" id="GO:0003824">
    <property type="term" value="F:catalytic activity"/>
    <property type="evidence" value="ECO:0007669"/>
    <property type="project" value="InterPro"/>
</dbReference>
<evidence type="ECO:0000313" key="3">
    <source>
        <dbReference type="EMBL" id="NSJ52615.1"/>
    </source>
</evidence>
<gene>
    <name evidence="3" type="ORF">G5B36_28665</name>
    <name evidence="2" type="ORF">L0N08_06045</name>
</gene>
<dbReference type="EMBL" id="JAKNGE010000006">
    <property type="protein sequence ID" value="MCG4744969.1"/>
    <property type="molecule type" value="Genomic_DNA"/>
</dbReference>
<accession>A0AAW5BW09</accession>
<dbReference type="Pfam" id="PF00682">
    <property type="entry name" value="HMGL-like"/>
    <property type="match status" value="1"/>
</dbReference>
<dbReference type="Proteomes" id="UP000669239">
    <property type="component" value="Unassembled WGS sequence"/>
</dbReference>
<reference evidence="3" key="2">
    <citation type="submission" date="2020-02" db="EMBL/GenBank/DDBJ databases">
        <authorList>
            <person name="Littmann E."/>
            <person name="Sorbara M."/>
        </authorList>
    </citation>
    <scope>NUCLEOTIDE SEQUENCE</scope>
    <source>
        <strain evidence="3">MSK.1.17</strain>
    </source>
</reference>
<evidence type="ECO:0000313" key="4">
    <source>
        <dbReference type="Proteomes" id="UP000669239"/>
    </source>
</evidence>
<dbReference type="RefSeq" id="WP_165640753.1">
    <property type="nucleotide sequence ID" value="NZ_JAAITT010000086.1"/>
</dbReference>
<organism evidence="2 5">
    <name type="scientific">Enterocloster aldenensis</name>
    <dbReference type="NCBI Taxonomy" id="358742"/>
    <lineage>
        <taxon>Bacteria</taxon>
        <taxon>Bacillati</taxon>
        <taxon>Bacillota</taxon>
        <taxon>Clostridia</taxon>
        <taxon>Lachnospirales</taxon>
        <taxon>Lachnospiraceae</taxon>
        <taxon>Enterocloster</taxon>
    </lineage>
</organism>
<name>A0AAW5BW09_9FIRM</name>
<dbReference type="Gene3D" id="3.20.20.70">
    <property type="entry name" value="Aldolase class I"/>
    <property type="match status" value="1"/>
</dbReference>
<evidence type="ECO:0000313" key="5">
    <source>
        <dbReference type="Proteomes" id="UP001299608"/>
    </source>
</evidence>
<comment type="caution">
    <text evidence="2">The sequence shown here is derived from an EMBL/GenBank/DDBJ whole genome shotgun (WGS) entry which is preliminary data.</text>
</comment>
<reference evidence="3 4" key="1">
    <citation type="journal article" date="2020" name="Cell Host Microbe">
        <title>Functional and Genomic Variation between Human-Derived Isolates of Lachnospiraceae Reveals Inter- and Intra-Species Diversity.</title>
        <authorList>
            <person name="Sorbara M.T."/>
            <person name="Littmann E.R."/>
            <person name="Fontana E."/>
            <person name="Moody T.U."/>
            <person name="Kohout C.E."/>
            <person name="Gjonbalaj M."/>
            <person name="Eaton V."/>
            <person name="Seok R."/>
            <person name="Leiner I.M."/>
            <person name="Pamer E.G."/>
        </authorList>
    </citation>
    <scope>NUCLEOTIDE SEQUENCE [LARGE SCALE GENOMIC DNA]</scope>
    <source>
        <strain evidence="3 4">MSK.1.17</strain>
    </source>
</reference>